<reference evidence="2" key="1">
    <citation type="submission" date="2022-11" db="EMBL/GenBank/DDBJ databases">
        <title>Marilongibacter aestuarii gen. nov., sp. nov., isolated from tidal flat sediment.</title>
        <authorList>
            <person name="Jiayan W."/>
        </authorList>
    </citation>
    <scope>NUCLEOTIDE SEQUENCE</scope>
    <source>
        <strain evidence="2">Z1-6</strain>
    </source>
</reference>
<dbReference type="InterPro" id="IPR011250">
    <property type="entry name" value="OMP/PagP_B-barrel"/>
</dbReference>
<evidence type="ECO:0000256" key="1">
    <source>
        <dbReference type="SAM" id="Phobius"/>
    </source>
</evidence>
<comment type="caution">
    <text evidence="2">The sequence shown here is derived from an EMBL/GenBank/DDBJ whole genome shotgun (WGS) entry which is preliminary data.</text>
</comment>
<dbReference type="AlphaFoldDB" id="A0A9X3F4N7"/>
<accession>A0A9X3F4N7</accession>
<dbReference type="Gene3D" id="2.40.160.20">
    <property type="match status" value="1"/>
</dbReference>
<protein>
    <recommendedName>
        <fullName evidence="4">Outer membrane protein beta-barrel domain-containing protein</fullName>
    </recommendedName>
</protein>
<evidence type="ECO:0008006" key="4">
    <source>
        <dbReference type="Google" id="ProtNLM"/>
    </source>
</evidence>
<dbReference type="RefSeq" id="WP_343331225.1">
    <property type="nucleotide sequence ID" value="NZ_JAPOHD010000003.1"/>
</dbReference>
<evidence type="ECO:0000313" key="3">
    <source>
        <dbReference type="Proteomes" id="UP001145087"/>
    </source>
</evidence>
<dbReference type="EMBL" id="JAPOHD010000003">
    <property type="protein sequence ID" value="MCY1718886.1"/>
    <property type="molecule type" value="Genomic_DNA"/>
</dbReference>
<keyword evidence="3" id="KW-1185">Reference proteome</keyword>
<sequence>MKTTLLRSTLLKSITIFALIAMLSIPLLFGQSSHHGDIGAGAGLSYGGFGTRFTYRPVEQLGLFGSLGYNLDALGYNLGVQYHVPSQKRLSAYLTGMYGYNTVLIVDAVVMESKTTYFGFSTGAGIEFKLKEKSFLSAELLVPFRPQAYKDAVDDLESISFEMKDPLPVAFCIGYHLKF</sequence>
<dbReference type="Proteomes" id="UP001145087">
    <property type="component" value="Unassembled WGS sequence"/>
</dbReference>
<feature type="transmembrane region" description="Helical" evidence="1">
    <location>
        <begin position="9"/>
        <end position="29"/>
    </location>
</feature>
<dbReference type="SUPFAM" id="SSF56925">
    <property type="entry name" value="OMPA-like"/>
    <property type="match status" value="1"/>
</dbReference>
<keyword evidence="1" id="KW-0812">Transmembrane</keyword>
<keyword evidence="1" id="KW-1133">Transmembrane helix</keyword>
<organism evidence="2 3">
    <name type="scientific">Draconibacterium aestuarii</name>
    <dbReference type="NCBI Taxonomy" id="2998507"/>
    <lineage>
        <taxon>Bacteria</taxon>
        <taxon>Pseudomonadati</taxon>
        <taxon>Bacteroidota</taxon>
        <taxon>Bacteroidia</taxon>
        <taxon>Marinilabiliales</taxon>
        <taxon>Prolixibacteraceae</taxon>
        <taxon>Draconibacterium</taxon>
    </lineage>
</organism>
<name>A0A9X3F4N7_9BACT</name>
<evidence type="ECO:0000313" key="2">
    <source>
        <dbReference type="EMBL" id="MCY1718886.1"/>
    </source>
</evidence>
<gene>
    <name evidence="2" type="ORF">OU798_00940</name>
</gene>
<proteinExistence type="predicted"/>
<keyword evidence="1" id="KW-0472">Membrane</keyword>